<dbReference type="SUPFAM" id="SSF52540">
    <property type="entry name" value="P-loop containing nucleoside triphosphate hydrolases"/>
    <property type="match status" value="1"/>
</dbReference>
<feature type="domain" description="AAA+ ATPase" evidence="8">
    <location>
        <begin position="115"/>
        <end position="250"/>
    </location>
</feature>
<dbReference type="InterPro" id="IPR003960">
    <property type="entry name" value="ATPase_AAA_CS"/>
</dbReference>
<dbReference type="VEuPathDB" id="TriTrypDB:TEOVI_000836600"/>
<keyword evidence="3" id="KW-0472">Membrane</keyword>
<evidence type="ECO:0000256" key="7">
    <source>
        <dbReference type="RuleBase" id="RU003651"/>
    </source>
</evidence>
<dbReference type="InterPro" id="IPR041569">
    <property type="entry name" value="AAA_lid_3"/>
</dbReference>
<keyword evidence="3" id="KW-1000">Mitochondrion outer membrane</keyword>
<dbReference type="InterPro" id="IPR003959">
    <property type="entry name" value="ATPase_AAA_core"/>
</dbReference>
<dbReference type="EMBL" id="CZPT02000170">
    <property type="protein sequence ID" value="SCU64873.1"/>
    <property type="molecule type" value="Genomic_DNA"/>
</dbReference>
<evidence type="ECO:0000256" key="2">
    <source>
        <dbReference type="ARBA" id="ARBA00022741"/>
    </source>
</evidence>
<dbReference type="RefSeq" id="XP_067076568.1">
    <property type="nucleotide sequence ID" value="XM_067220467.1"/>
</dbReference>
<evidence type="ECO:0000256" key="1">
    <source>
        <dbReference type="ARBA" id="ARBA00004572"/>
    </source>
</evidence>
<dbReference type="GO" id="GO:0005524">
    <property type="term" value="F:ATP binding"/>
    <property type="evidence" value="ECO:0007669"/>
    <property type="project" value="UniProtKB-KW"/>
</dbReference>
<name>A0A1G4HZW1_TRYEQ</name>
<proteinExistence type="inferred from homology"/>
<protein>
    <submittedName>
        <fullName evidence="9">ATPase family associated with various cellular activities (AAA), putative</fullName>
    </submittedName>
</protein>
<dbReference type="Proteomes" id="UP000195570">
    <property type="component" value="Unassembled WGS sequence"/>
</dbReference>
<dbReference type="GO" id="GO:0005741">
    <property type="term" value="C:mitochondrial outer membrane"/>
    <property type="evidence" value="ECO:0007669"/>
    <property type="project" value="UniProtKB-SubCell"/>
</dbReference>
<evidence type="ECO:0000313" key="10">
    <source>
        <dbReference type="Proteomes" id="UP000195570"/>
    </source>
</evidence>
<dbReference type="Pfam" id="PF00004">
    <property type="entry name" value="AAA"/>
    <property type="match status" value="1"/>
</dbReference>
<dbReference type="SMART" id="SM00382">
    <property type="entry name" value="AAA"/>
    <property type="match status" value="1"/>
</dbReference>
<dbReference type="AlphaFoldDB" id="A0A1G4HZW1"/>
<dbReference type="InterPro" id="IPR051701">
    <property type="entry name" value="Mito_OM_Translocase_MSP1"/>
</dbReference>
<sequence>MRPLDVLLNGLRGLCTAIKETPLFIWVYLSILGVVARKLTYRFGLTTKSKKIGKHVIRVTDAEETLSEDVMDVEEINATFDDVGGLEDVKKALIEHVKWPFTRPELFEGNTLRSHPKGILLYGPPGTGKTLIARALARELGCAFINVRTESLFSKWVGDTEKNAAAVFTLAAKLSPCVIFVDEIDALLGLRNSVDAAPHNNAKTIFMTHWDGVVQKKSKIVVIGATNRPLAIDEAIRRRLPLQLEVPPPDITGRRKILNILMEHDVADESNRSRLVDYVASKTFGYTGSDLTELCKAAALMPIREIGCDNELPCLECRHFDEALKRVRPSMASSV</sequence>
<dbReference type="InterPro" id="IPR027417">
    <property type="entry name" value="P-loop_NTPase"/>
</dbReference>
<dbReference type="FunFam" id="3.40.50.300:FF:001025">
    <property type="entry name" value="ATPase family, AAA domain-containing 2B"/>
    <property type="match status" value="1"/>
</dbReference>
<organism evidence="9 10">
    <name type="scientific">Trypanosoma equiperdum</name>
    <dbReference type="NCBI Taxonomy" id="5694"/>
    <lineage>
        <taxon>Eukaryota</taxon>
        <taxon>Discoba</taxon>
        <taxon>Euglenozoa</taxon>
        <taxon>Kinetoplastea</taxon>
        <taxon>Metakinetoplastina</taxon>
        <taxon>Trypanosomatida</taxon>
        <taxon>Trypanosomatidae</taxon>
        <taxon>Trypanosoma</taxon>
    </lineage>
</organism>
<dbReference type="InterPro" id="IPR003593">
    <property type="entry name" value="AAA+_ATPase"/>
</dbReference>
<evidence type="ECO:0000256" key="6">
    <source>
        <dbReference type="ARBA" id="ARBA00023128"/>
    </source>
</evidence>
<dbReference type="PANTHER" id="PTHR45644">
    <property type="entry name" value="AAA ATPASE, PUTATIVE (AFU_ORTHOLOGUE AFUA_2G12920)-RELATED-RELATED"/>
    <property type="match status" value="1"/>
</dbReference>
<evidence type="ECO:0000256" key="4">
    <source>
        <dbReference type="ARBA" id="ARBA00022840"/>
    </source>
</evidence>
<dbReference type="Gene3D" id="3.40.50.300">
    <property type="entry name" value="P-loop containing nucleotide triphosphate hydrolases"/>
    <property type="match status" value="1"/>
</dbReference>
<dbReference type="Gene3D" id="1.10.8.60">
    <property type="match status" value="1"/>
</dbReference>
<dbReference type="Pfam" id="PF17862">
    <property type="entry name" value="AAA_lid_3"/>
    <property type="match status" value="1"/>
</dbReference>
<keyword evidence="6" id="KW-0496">Mitochondrion</keyword>
<evidence type="ECO:0000313" key="9">
    <source>
        <dbReference type="EMBL" id="SCU64873.1"/>
    </source>
</evidence>
<dbReference type="PANTHER" id="PTHR45644:SF3">
    <property type="entry name" value="FI08533P-RELATED"/>
    <property type="match status" value="1"/>
</dbReference>
<keyword evidence="10" id="KW-1185">Reference proteome</keyword>
<keyword evidence="4 7" id="KW-0067">ATP-binding</keyword>
<reference evidence="9" key="1">
    <citation type="submission" date="2016-09" db="EMBL/GenBank/DDBJ databases">
        <authorList>
            <person name="Hebert L."/>
            <person name="Moumen B."/>
        </authorList>
    </citation>
    <scope>NUCLEOTIDE SEQUENCE [LARGE SCALE GENOMIC DNA]</scope>
    <source>
        <strain evidence="9">OVI</strain>
    </source>
</reference>
<keyword evidence="5" id="KW-0175">Coiled coil</keyword>
<accession>A0A1G4HZW1</accession>
<dbReference type="GeneID" id="92382300"/>
<comment type="subcellular location">
    <subcellularLocation>
        <location evidence="1">Mitochondrion outer membrane</location>
        <topology evidence="1">Single-pass membrane protein</topology>
    </subcellularLocation>
</comment>
<comment type="caution">
    <text evidence="9">The sequence shown here is derived from an EMBL/GenBank/DDBJ whole genome shotgun (WGS) entry which is preliminary data.</text>
</comment>
<keyword evidence="2 7" id="KW-0547">Nucleotide-binding</keyword>
<gene>
    <name evidence="9" type="ORF">TEOVI_000836600</name>
</gene>
<evidence type="ECO:0000256" key="5">
    <source>
        <dbReference type="ARBA" id="ARBA00023054"/>
    </source>
</evidence>
<evidence type="ECO:0000259" key="8">
    <source>
        <dbReference type="SMART" id="SM00382"/>
    </source>
</evidence>
<dbReference type="PROSITE" id="PS00674">
    <property type="entry name" value="AAA"/>
    <property type="match status" value="1"/>
</dbReference>
<evidence type="ECO:0000256" key="3">
    <source>
        <dbReference type="ARBA" id="ARBA00022787"/>
    </source>
</evidence>
<comment type="similarity">
    <text evidence="7">Belongs to the AAA ATPase family.</text>
</comment>
<dbReference type="GO" id="GO:0016887">
    <property type="term" value="F:ATP hydrolysis activity"/>
    <property type="evidence" value="ECO:0007669"/>
    <property type="project" value="InterPro"/>
</dbReference>